<name>A0ABR3G3X0_9PEZI</name>
<keyword evidence="2" id="KW-1185">Reference proteome</keyword>
<reference evidence="1 2" key="1">
    <citation type="submission" date="2024-02" db="EMBL/GenBank/DDBJ databases">
        <title>Discinaceae phylogenomics.</title>
        <authorList>
            <person name="Dirks A.C."/>
            <person name="James T.Y."/>
        </authorList>
    </citation>
    <scope>NUCLEOTIDE SEQUENCE [LARGE SCALE GENOMIC DNA]</scope>
    <source>
        <strain evidence="1 2">ACD0624</strain>
    </source>
</reference>
<proteinExistence type="predicted"/>
<dbReference type="Proteomes" id="UP001447188">
    <property type="component" value="Unassembled WGS sequence"/>
</dbReference>
<dbReference type="InterPro" id="IPR032675">
    <property type="entry name" value="LRR_dom_sf"/>
</dbReference>
<dbReference type="EMBL" id="JBBBZM010000450">
    <property type="protein sequence ID" value="KAL0630643.1"/>
    <property type="molecule type" value="Genomic_DNA"/>
</dbReference>
<dbReference type="Gene3D" id="3.80.10.10">
    <property type="entry name" value="Ribonuclease Inhibitor"/>
    <property type="match status" value="1"/>
</dbReference>
<organism evidence="1 2">
    <name type="scientific">Discina gigas</name>
    <dbReference type="NCBI Taxonomy" id="1032678"/>
    <lineage>
        <taxon>Eukaryota</taxon>
        <taxon>Fungi</taxon>
        <taxon>Dikarya</taxon>
        <taxon>Ascomycota</taxon>
        <taxon>Pezizomycotina</taxon>
        <taxon>Pezizomycetes</taxon>
        <taxon>Pezizales</taxon>
        <taxon>Discinaceae</taxon>
        <taxon>Discina</taxon>
    </lineage>
</organism>
<gene>
    <name evidence="1" type="ORF">Q9L58_010509</name>
</gene>
<comment type="caution">
    <text evidence="1">The sequence shown here is derived from an EMBL/GenBank/DDBJ whole genome shotgun (WGS) entry which is preliminary data.</text>
</comment>
<evidence type="ECO:0000313" key="2">
    <source>
        <dbReference type="Proteomes" id="UP001447188"/>
    </source>
</evidence>
<protein>
    <submittedName>
        <fullName evidence="1">Uncharacterized protein</fullName>
    </submittedName>
</protein>
<sequence length="233" mass="26276">MTRVRTETINIIKPPSEHVQLKLLWNVVALNMGGYPYVASSNVAKIMQHWLATSLTELTIDDFRGLVPTQIAGYAAALRSLHLTGFTDEDGRDLQPNDHTLQVIQSFTNLRQWMPSSLTSLDIEDIDAEEFDIPQMLDHLPHLQHLITFIDFGSLHHTVIRGILRRIMAHQLIGLSGSIIQAMLDAQEGDALRIAELQDQLPSDDDSDILLIKLPRVTCIQNFVLDNWDVVVQ</sequence>
<accession>A0ABR3G3X0</accession>
<evidence type="ECO:0000313" key="1">
    <source>
        <dbReference type="EMBL" id="KAL0630643.1"/>
    </source>
</evidence>